<reference evidence="3 4" key="1">
    <citation type="journal article" date="2018" name="Sci. Rep.">
        <title>A novel species of the marine cyanobacterium Acaryochloris with a unique pigment content and lifestyle.</title>
        <authorList>
            <person name="Partensky F."/>
            <person name="Six C."/>
            <person name="Ratin M."/>
            <person name="Garczarek L."/>
            <person name="Vaulot D."/>
            <person name="Probert I."/>
            <person name="Calteau A."/>
            <person name="Gourvil P."/>
            <person name="Marie D."/>
            <person name="Grebert T."/>
            <person name="Bouchier C."/>
            <person name="Le Panse S."/>
            <person name="Gachenot M."/>
            <person name="Rodriguez F."/>
            <person name="Garrido J.L."/>
        </authorList>
    </citation>
    <scope>NUCLEOTIDE SEQUENCE [LARGE SCALE GENOMIC DNA]</scope>
    <source>
        <strain evidence="3 4">RCC1774</strain>
    </source>
</reference>
<dbReference type="Gene3D" id="2.160.20.80">
    <property type="entry name" value="E3 ubiquitin-protein ligase SopA"/>
    <property type="match status" value="1"/>
</dbReference>
<organism evidence="3 4">
    <name type="scientific">Acaryochloris thomasi RCC1774</name>
    <dbReference type="NCBI Taxonomy" id="1764569"/>
    <lineage>
        <taxon>Bacteria</taxon>
        <taxon>Bacillati</taxon>
        <taxon>Cyanobacteriota</taxon>
        <taxon>Cyanophyceae</taxon>
        <taxon>Acaryochloridales</taxon>
        <taxon>Acaryochloridaceae</taxon>
        <taxon>Acaryochloris</taxon>
        <taxon>Acaryochloris thomasi</taxon>
    </lineage>
</organism>
<dbReference type="Pfam" id="PF00805">
    <property type="entry name" value="Pentapeptide"/>
    <property type="match status" value="2"/>
</dbReference>
<dbReference type="PANTHER" id="PTHR47485">
    <property type="entry name" value="THYLAKOID LUMENAL 17.4 KDA PROTEIN, CHLOROPLASTIC"/>
    <property type="match status" value="1"/>
</dbReference>
<feature type="signal peptide" evidence="2">
    <location>
        <begin position="1"/>
        <end position="22"/>
    </location>
</feature>
<dbReference type="OrthoDB" id="423107at2"/>
<dbReference type="AlphaFoldDB" id="A0A2W1JNF9"/>
<keyword evidence="2" id="KW-0732">Signal</keyword>
<protein>
    <submittedName>
        <fullName evidence="3">Secreted effector protein PipB</fullName>
    </submittedName>
</protein>
<keyword evidence="1" id="KW-0677">Repeat</keyword>
<sequence length="132" mass="13627">MNYRALLALTLFPLLLGSVAQAENPDHVKKLLKSGRCSKCDLTGADLAAANLRKANLQGADLTNANLNLADLTGANLSDANLTGASLVFVDFTGATLNGAQLTDAVIEGGDQFGRAGSFDKATLPNGIEARP</sequence>
<dbReference type="Proteomes" id="UP000248857">
    <property type="component" value="Unassembled WGS sequence"/>
</dbReference>
<proteinExistence type="predicted"/>
<gene>
    <name evidence="3" type="primary">pipB_2</name>
    <name evidence="3" type="ORF">C1752_00954</name>
</gene>
<dbReference type="PANTHER" id="PTHR47485:SF1">
    <property type="entry name" value="THYLAKOID LUMENAL 17.4 KDA PROTEIN, CHLOROPLASTIC"/>
    <property type="match status" value="1"/>
</dbReference>
<dbReference type="SUPFAM" id="SSF141571">
    <property type="entry name" value="Pentapeptide repeat-like"/>
    <property type="match status" value="1"/>
</dbReference>
<evidence type="ECO:0000256" key="1">
    <source>
        <dbReference type="ARBA" id="ARBA00022737"/>
    </source>
</evidence>
<accession>A0A2W1JNF9</accession>
<keyword evidence="4" id="KW-1185">Reference proteome</keyword>
<dbReference type="InterPro" id="IPR001646">
    <property type="entry name" value="5peptide_repeat"/>
</dbReference>
<evidence type="ECO:0000256" key="2">
    <source>
        <dbReference type="SAM" id="SignalP"/>
    </source>
</evidence>
<name>A0A2W1JNF9_9CYAN</name>
<evidence type="ECO:0000313" key="3">
    <source>
        <dbReference type="EMBL" id="PZD74870.1"/>
    </source>
</evidence>
<comment type="caution">
    <text evidence="3">The sequence shown here is derived from an EMBL/GenBank/DDBJ whole genome shotgun (WGS) entry which is preliminary data.</text>
</comment>
<dbReference type="EMBL" id="PQWO01000002">
    <property type="protein sequence ID" value="PZD74870.1"/>
    <property type="molecule type" value="Genomic_DNA"/>
</dbReference>
<feature type="chain" id="PRO_5016146433" evidence="2">
    <location>
        <begin position="23"/>
        <end position="132"/>
    </location>
</feature>
<evidence type="ECO:0000313" key="4">
    <source>
        <dbReference type="Proteomes" id="UP000248857"/>
    </source>
</evidence>